<evidence type="ECO:0000256" key="1">
    <source>
        <dbReference type="PROSITE-ProRule" id="PRU00047"/>
    </source>
</evidence>
<name>A0ABM3K4Z6_BACDO</name>
<evidence type="ECO:0000313" key="8">
    <source>
        <dbReference type="RefSeq" id="XP_049316553.1"/>
    </source>
</evidence>
<dbReference type="GeneID" id="125779316"/>
<protein>
    <submittedName>
        <fullName evidence="6">Uncharacterized protein LOC125776638</fullName>
    </submittedName>
    <submittedName>
        <fullName evidence="7">Uncharacterized protein LOC125779315</fullName>
    </submittedName>
    <submittedName>
        <fullName evidence="8">Uncharacterized protein LOC125779316</fullName>
    </submittedName>
</protein>
<proteinExistence type="predicted"/>
<reference evidence="5 6" key="1">
    <citation type="submission" date="2025-05" db="UniProtKB">
        <authorList>
            <consortium name="RefSeq"/>
        </authorList>
    </citation>
    <scope>IDENTIFICATION</scope>
    <source>
        <tissue evidence="6 7">Adult</tissue>
    </source>
</reference>
<keyword evidence="1" id="KW-0863">Zinc-finger</keyword>
<dbReference type="PROSITE" id="PS50800">
    <property type="entry name" value="SAP"/>
    <property type="match status" value="1"/>
</dbReference>
<gene>
    <name evidence="8" type="primary">LOC125779316</name>
    <name evidence="6" type="synonym">LOC125776638</name>
    <name evidence="7" type="synonym">LOC125779315</name>
</gene>
<dbReference type="InterPro" id="IPR036875">
    <property type="entry name" value="Znf_CCHC_sf"/>
</dbReference>
<dbReference type="RefSeq" id="XP_049306035.1">
    <property type="nucleotide sequence ID" value="XM_049450078.1"/>
</dbReference>
<dbReference type="Proteomes" id="UP001652620">
    <property type="component" value="Chromosome 6"/>
</dbReference>
<dbReference type="PROSITE" id="PS50158">
    <property type="entry name" value="ZF_CCHC"/>
    <property type="match status" value="1"/>
</dbReference>
<evidence type="ECO:0000256" key="2">
    <source>
        <dbReference type="SAM" id="MobiDB-lite"/>
    </source>
</evidence>
<dbReference type="RefSeq" id="XP_049316552.1">
    <property type="nucleotide sequence ID" value="XM_049460595.1"/>
</dbReference>
<sequence length="437" mass="47413">MECIDANIYTAAQLREWLKRLGLPTHGNKSALAIRLGDVPAVERGDCPSFAGEEVESVGVGESPLEETAERDLETQNELLTKEVERLKLVIVQLGSGSVVGGAAGVTERDDSANGRASSALNGDVTNVSATYNRQANIQHATINGGGASNDGGALNNGSSASNDGGALNNGSSALNDGGALKDNDALNSDGAVGTVRNEKDSATVRNVGAIPLEMVKDLLPEYEGGPNFNIWIQQLRSAGKVFNLDHSALRAVMISKLKGSARVWLHARPLFITENIDSLVAEMQAVFAPTHNKLLLRKQFEARKWSVGETFQKYYNEKVLLSDPLNMDECELIDHIVEGMPDEQLRNQAYIQCYTTRVQLLQAFGRVELKRDSMQMPRTNVRCFNCNSFGHMAVACRKPKREVGACYGCGSMEHKVATCPTRIQNNRADESPYNAS</sequence>
<keyword evidence="1" id="KW-0479">Metal-binding</keyword>
<dbReference type="SUPFAM" id="SSF57756">
    <property type="entry name" value="Retrovirus zinc finger-like domains"/>
    <property type="match status" value="1"/>
</dbReference>
<evidence type="ECO:0000259" key="4">
    <source>
        <dbReference type="PROSITE" id="PS50800"/>
    </source>
</evidence>
<evidence type="ECO:0000313" key="7">
    <source>
        <dbReference type="RefSeq" id="XP_049316552.1"/>
    </source>
</evidence>
<dbReference type="Gene3D" id="4.10.60.10">
    <property type="entry name" value="Zinc finger, CCHC-type"/>
    <property type="match status" value="1"/>
</dbReference>
<keyword evidence="1" id="KW-0862">Zinc</keyword>
<dbReference type="Proteomes" id="UP001652620">
    <property type="component" value="Chromosome 2"/>
</dbReference>
<dbReference type="SMART" id="SM00343">
    <property type="entry name" value="ZnF_C2HC"/>
    <property type="match status" value="2"/>
</dbReference>
<accession>A0ABM3K4Z6</accession>
<feature type="domain" description="SAP" evidence="4">
    <location>
        <begin position="6"/>
        <end position="40"/>
    </location>
</feature>
<feature type="region of interest" description="Disordered" evidence="2">
    <location>
        <begin position="102"/>
        <end position="121"/>
    </location>
</feature>
<feature type="domain" description="CCHC-type" evidence="3">
    <location>
        <begin position="383"/>
        <end position="399"/>
    </location>
</feature>
<dbReference type="InterPro" id="IPR003034">
    <property type="entry name" value="SAP_dom"/>
</dbReference>
<evidence type="ECO:0000313" key="6">
    <source>
        <dbReference type="RefSeq" id="XP_049306035.1"/>
    </source>
</evidence>
<dbReference type="Pfam" id="PF00098">
    <property type="entry name" value="zf-CCHC"/>
    <property type="match status" value="1"/>
</dbReference>
<evidence type="ECO:0000259" key="3">
    <source>
        <dbReference type="PROSITE" id="PS50158"/>
    </source>
</evidence>
<dbReference type="InterPro" id="IPR001878">
    <property type="entry name" value="Znf_CCHC"/>
</dbReference>
<feature type="region of interest" description="Disordered" evidence="2">
    <location>
        <begin position="53"/>
        <end position="72"/>
    </location>
</feature>
<dbReference type="RefSeq" id="XP_049316553.1">
    <property type="nucleotide sequence ID" value="XM_049460596.1"/>
</dbReference>
<keyword evidence="5" id="KW-1185">Reference proteome</keyword>
<organism evidence="5 8">
    <name type="scientific">Bactrocera dorsalis</name>
    <name type="common">Oriental fruit fly</name>
    <name type="synonym">Dacus dorsalis</name>
    <dbReference type="NCBI Taxonomy" id="27457"/>
    <lineage>
        <taxon>Eukaryota</taxon>
        <taxon>Metazoa</taxon>
        <taxon>Ecdysozoa</taxon>
        <taxon>Arthropoda</taxon>
        <taxon>Hexapoda</taxon>
        <taxon>Insecta</taxon>
        <taxon>Pterygota</taxon>
        <taxon>Neoptera</taxon>
        <taxon>Endopterygota</taxon>
        <taxon>Diptera</taxon>
        <taxon>Brachycera</taxon>
        <taxon>Muscomorpha</taxon>
        <taxon>Tephritoidea</taxon>
        <taxon>Tephritidae</taxon>
        <taxon>Bactrocera</taxon>
        <taxon>Bactrocera</taxon>
    </lineage>
</organism>
<evidence type="ECO:0000313" key="5">
    <source>
        <dbReference type="Proteomes" id="UP001652620"/>
    </source>
</evidence>